<comment type="subcellular location">
    <subcellularLocation>
        <location evidence="1">Secreted</location>
    </subcellularLocation>
</comment>
<evidence type="ECO:0000256" key="7">
    <source>
        <dbReference type="SAM" id="SignalP"/>
    </source>
</evidence>
<feature type="disulfide bond" evidence="5">
    <location>
        <begin position="61"/>
        <end position="68"/>
    </location>
</feature>
<dbReference type="Proteomes" id="UP000669133">
    <property type="component" value="Unassembled WGS sequence"/>
</dbReference>
<feature type="disulfide bond" evidence="5">
    <location>
        <begin position="47"/>
        <end position="87"/>
    </location>
</feature>
<feature type="domain" description="CFEM" evidence="8">
    <location>
        <begin position="19"/>
        <end position="128"/>
    </location>
</feature>
<feature type="region of interest" description="Disordered" evidence="6">
    <location>
        <begin position="144"/>
        <end position="219"/>
    </location>
</feature>
<dbReference type="RefSeq" id="XP_067547851.1">
    <property type="nucleotide sequence ID" value="XM_067692420.1"/>
</dbReference>
<feature type="disulfide bond" evidence="5">
    <location>
        <begin position="51"/>
        <end position="82"/>
    </location>
</feature>
<feature type="binding site" description="axial binding residue" evidence="5">
    <location>
        <position position="65"/>
    </location>
    <ligand>
        <name>heme</name>
        <dbReference type="ChEBI" id="CHEBI:30413"/>
    </ligand>
    <ligandPart>
        <name>Fe</name>
        <dbReference type="ChEBI" id="CHEBI:18248"/>
    </ligandPart>
</feature>
<accession>A0A8H7ZBC6</accession>
<keyword evidence="10" id="KW-1185">Reference proteome</keyword>
<organism evidence="9 10">
    <name type="scientific">Candida metapsilosis</name>
    <dbReference type="NCBI Taxonomy" id="273372"/>
    <lineage>
        <taxon>Eukaryota</taxon>
        <taxon>Fungi</taxon>
        <taxon>Dikarya</taxon>
        <taxon>Ascomycota</taxon>
        <taxon>Saccharomycotina</taxon>
        <taxon>Pichiomycetes</taxon>
        <taxon>Debaryomycetaceae</taxon>
        <taxon>Candida/Lodderomyces clade</taxon>
        <taxon>Candida</taxon>
    </lineage>
</organism>
<keyword evidence="4 5" id="KW-1015">Disulfide bond</keyword>
<evidence type="ECO:0000313" key="9">
    <source>
        <dbReference type="EMBL" id="KAG5418735.1"/>
    </source>
</evidence>
<feature type="chain" id="PRO_5034215425" description="CFEM domain-containing protein" evidence="7">
    <location>
        <begin position="19"/>
        <end position="240"/>
    </location>
</feature>
<dbReference type="SMART" id="SM00747">
    <property type="entry name" value="CFEM"/>
    <property type="match status" value="1"/>
</dbReference>
<dbReference type="PROSITE" id="PS52012">
    <property type="entry name" value="CFEM"/>
    <property type="match status" value="1"/>
</dbReference>
<evidence type="ECO:0000259" key="8">
    <source>
        <dbReference type="PROSITE" id="PS52012"/>
    </source>
</evidence>
<dbReference type="GeneID" id="93652082"/>
<keyword evidence="5" id="KW-0408">Iron</keyword>
<feature type="signal peptide" evidence="7">
    <location>
        <begin position="1"/>
        <end position="18"/>
    </location>
</feature>
<dbReference type="InterPro" id="IPR008427">
    <property type="entry name" value="Extracellular_membr_CFEM_dom"/>
</dbReference>
<evidence type="ECO:0000256" key="5">
    <source>
        <dbReference type="PROSITE-ProRule" id="PRU01356"/>
    </source>
</evidence>
<proteinExistence type="predicted"/>
<evidence type="ECO:0000256" key="2">
    <source>
        <dbReference type="ARBA" id="ARBA00022525"/>
    </source>
</evidence>
<dbReference type="EMBL" id="JAEOAQ010000004">
    <property type="protein sequence ID" value="KAG5418735.1"/>
    <property type="molecule type" value="Genomic_DNA"/>
</dbReference>
<name>A0A8H7ZBC6_9ASCO</name>
<dbReference type="Pfam" id="PF05730">
    <property type="entry name" value="CFEM"/>
    <property type="match status" value="1"/>
</dbReference>
<protein>
    <recommendedName>
        <fullName evidence="8">CFEM domain-containing protein</fullName>
    </recommendedName>
</protein>
<dbReference type="GO" id="GO:0005576">
    <property type="term" value="C:extracellular region"/>
    <property type="evidence" value="ECO:0007669"/>
    <property type="project" value="UniProtKB-SubCell"/>
</dbReference>
<evidence type="ECO:0000256" key="4">
    <source>
        <dbReference type="ARBA" id="ARBA00023157"/>
    </source>
</evidence>
<keyword evidence="5" id="KW-0349">Heme</keyword>
<sequence length="240" mass="24698">MLYIYTLLVAVLVSLVQADNYATYPKIPKTASINGFADPIIDLLPDCAKDCVKYSTKNTPCPYWDTGCFCVMPQWSGLVGQCIAKNCKGEDVQSARFLATSLCSTVGANTWMMPASISDMMSSAASGAKEVTTISGKTAMQWVTAPGSSDTNVVETGSSDSASETGSESEAENTTSASDSSSGSASASESESAESASRTEASSSTSEDSATSAGSTSNVGVLQAGSLGTVIFGVLFSFLM</sequence>
<evidence type="ECO:0000256" key="6">
    <source>
        <dbReference type="SAM" id="MobiDB-lite"/>
    </source>
</evidence>
<dbReference type="AlphaFoldDB" id="A0A8H7ZBC6"/>
<feature type="compositionally biased region" description="Low complexity" evidence="6">
    <location>
        <begin position="155"/>
        <end position="217"/>
    </location>
</feature>
<evidence type="ECO:0000256" key="3">
    <source>
        <dbReference type="ARBA" id="ARBA00022729"/>
    </source>
</evidence>
<evidence type="ECO:0000256" key="1">
    <source>
        <dbReference type="ARBA" id="ARBA00004613"/>
    </source>
</evidence>
<gene>
    <name evidence="9" type="ORF">I9W82_003453</name>
</gene>
<keyword evidence="2" id="KW-0964">Secreted</keyword>
<reference evidence="9 10" key="1">
    <citation type="submission" date="2020-12" db="EMBL/GenBank/DDBJ databases">
        <title>Effect of drift, selection, and recombination on the evolution of hybrid genomes in Candida yeast pathogens.</title>
        <authorList>
            <person name="Mixao V."/>
            <person name="Ksiezopolska E."/>
            <person name="Saus E."/>
            <person name="Boekhout T."/>
            <person name="Gacser A."/>
            <person name="Gabaldon T."/>
        </authorList>
    </citation>
    <scope>NUCLEOTIDE SEQUENCE [LARGE SCALE GENOMIC DNA]</scope>
    <source>
        <strain evidence="9 10">BP57</strain>
    </source>
</reference>
<comment type="caution">
    <text evidence="9">The sequence shown here is derived from an EMBL/GenBank/DDBJ whole genome shotgun (WGS) entry which is preliminary data.</text>
</comment>
<dbReference type="OrthoDB" id="2496787at2759"/>
<keyword evidence="3 7" id="KW-0732">Signal</keyword>
<feature type="disulfide bond" evidence="5">
    <location>
        <begin position="70"/>
        <end position="103"/>
    </location>
</feature>
<evidence type="ECO:0000313" key="10">
    <source>
        <dbReference type="Proteomes" id="UP000669133"/>
    </source>
</evidence>
<dbReference type="GO" id="GO:0046872">
    <property type="term" value="F:metal ion binding"/>
    <property type="evidence" value="ECO:0007669"/>
    <property type="project" value="UniProtKB-UniRule"/>
</dbReference>
<keyword evidence="5" id="KW-0479">Metal-binding</keyword>